<reference evidence="2 3" key="1">
    <citation type="submission" date="2017-02" db="EMBL/GenBank/DDBJ databases">
        <authorList>
            <person name="Peterson S.W."/>
        </authorList>
    </citation>
    <scope>NUCLEOTIDE SEQUENCE [LARGE SCALE GENOMIC DNA]</scope>
    <source>
        <strain evidence="2 3">DSM 22335</strain>
    </source>
</reference>
<sequence length="220" mass="24830">MIKIITFLCCILFFSSCGVVSVGFKKQEPPQPVLLVQSTSPVILVDAADVEMTGWRKKKGMRVIGNTKNDYVRLVRKQLQATLFRTVLIDSLADSDLKKQLHKGNNHAIQSLKERYNSSVLIILTDCMGGFERADISDKQYPDGRKVKDISYNAIFATDWLICDQLEQVKRSISISIPHSRQEADNIYFAKQPSFGTNRDDLTTIATDNAVKFAALFSYR</sequence>
<dbReference type="Proteomes" id="UP000190888">
    <property type="component" value="Unassembled WGS sequence"/>
</dbReference>
<dbReference type="PROSITE" id="PS51257">
    <property type="entry name" value="PROKAR_LIPOPROTEIN"/>
    <property type="match status" value="1"/>
</dbReference>
<dbReference type="AlphaFoldDB" id="A0A1T4JRE8"/>
<name>A0A1T4JRE8_9BACT</name>
<evidence type="ECO:0000313" key="2">
    <source>
        <dbReference type="EMBL" id="SJZ32713.1"/>
    </source>
</evidence>
<dbReference type="EMBL" id="FUWH01000001">
    <property type="protein sequence ID" value="SJZ32713.1"/>
    <property type="molecule type" value="Genomic_DNA"/>
</dbReference>
<proteinExistence type="predicted"/>
<keyword evidence="1" id="KW-0732">Signal</keyword>
<accession>A0A1T4JRE8</accession>
<gene>
    <name evidence="2" type="ORF">SAMN04488132_101108</name>
</gene>
<keyword evidence="3" id="KW-1185">Reference proteome</keyword>
<protein>
    <submittedName>
        <fullName evidence="2">Uncharacterized protein</fullName>
    </submittedName>
</protein>
<organism evidence="2 3">
    <name type="scientific">Sediminibacterium ginsengisoli</name>
    <dbReference type="NCBI Taxonomy" id="413434"/>
    <lineage>
        <taxon>Bacteria</taxon>
        <taxon>Pseudomonadati</taxon>
        <taxon>Bacteroidota</taxon>
        <taxon>Chitinophagia</taxon>
        <taxon>Chitinophagales</taxon>
        <taxon>Chitinophagaceae</taxon>
        <taxon>Sediminibacterium</taxon>
    </lineage>
</organism>
<evidence type="ECO:0000313" key="3">
    <source>
        <dbReference type="Proteomes" id="UP000190888"/>
    </source>
</evidence>
<dbReference type="RefSeq" id="WP_078829467.1">
    <property type="nucleotide sequence ID" value="NZ_FUWH01000001.1"/>
</dbReference>
<dbReference type="STRING" id="413434.SAMN04488132_101108"/>
<feature type="chain" id="PRO_5013024257" evidence="1">
    <location>
        <begin position="22"/>
        <end position="220"/>
    </location>
</feature>
<feature type="signal peptide" evidence="1">
    <location>
        <begin position="1"/>
        <end position="21"/>
    </location>
</feature>
<evidence type="ECO:0000256" key="1">
    <source>
        <dbReference type="SAM" id="SignalP"/>
    </source>
</evidence>